<keyword evidence="2" id="KW-0436">Ligase</keyword>
<dbReference type="AlphaFoldDB" id="A0A6J4SNE6"/>
<feature type="compositionally biased region" description="Low complexity" evidence="1">
    <location>
        <begin position="47"/>
        <end position="69"/>
    </location>
</feature>
<feature type="non-terminal residue" evidence="2">
    <location>
        <position position="1"/>
    </location>
</feature>
<evidence type="ECO:0000313" key="2">
    <source>
        <dbReference type="EMBL" id="CAA9502017.1"/>
    </source>
</evidence>
<feature type="compositionally biased region" description="Basic residues" evidence="1">
    <location>
        <begin position="113"/>
        <end position="124"/>
    </location>
</feature>
<proteinExistence type="predicted"/>
<sequence>GASARSPRPAPARQVGQGPADRLHVGLRAEVGWLPLHRVRRRRRRAPPVAQRQAAHPLLPGARLPAGALRARRGDRPLRRPGPTGLRRPRPARAPGRVADRDARQGDADALRRVRPARARRRGPPRAPAGGAPRRARGARRPARRPHALDARPRGGQALAARGGGRHRQGLHGALPARRARRHGQDQARPDHGGRGPRVAAGQGARHGRLAHPRPLRRRRRATRRRPHLGVQGGREARAGGQAQAVRDGRHLRGRALALEQHARARRGGPAARARGRGHLRPREQRPHPARGEDHALARGQAPARVHARSARRV</sequence>
<evidence type="ECO:0000256" key="1">
    <source>
        <dbReference type="SAM" id="MobiDB-lite"/>
    </source>
</evidence>
<dbReference type="GO" id="GO:0003910">
    <property type="term" value="F:DNA ligase (ATP) activity"/>
    <property type="evidence" value="ECO:0007669"/>
    <property type="project" value="UniProtKB-EC"/>
</dbReference>
<name>A0A6J4SNE6_9ACTN</name>
<feature type="compositionally biased region" description="Basic residues" evidence="1">
    <location>
        <begin position="206"/>
        <end position="228"/>
    </location>
</feature>
<feature type="compositionally biased region" description="Low complexity" evidence="1">
    <location>
        <begin position="1"/>
        <end position="13"/>
    </location>
</feature>
<feature type="region of interest" description="Disordered" evidence="1">
    <location>
        <begin position="38"/>
        <end position="314"/>
    </location>
</feature>
<feature type="non-terminal residue" evidence="2">
    <location>
        <position position="314"/>
    </location>
</feature>
<feature type="compositionally biased region" description="Basic and acidic residues" evidence="1">
    <location>
        <begin position="98"/>
        <end position="112"/>
    </location>
</feature>
<gene>
    <name evidence="2" type="ORF">AVDCRST_MAG30-1968</name>
</gene>
<feature type="compositionally biased region" description="Basic residues" evidence="1">
    <location>
        <begin position="134"/>
        <end position="146"/>
    </location>
</feature>
<dbReference type="EMBL" id="CADCVS010000260">
    <property type="protein sequence ID" value="CAA9502017.1"/>
    <property type="molecule type" value="Genomic_DNA"/>
</dbReference>
<feature type="region of interest" description="Disordered" evidence="1">
    <location>
        <begin position="1"/>
        <end position="23"/>
    </location>
</feature>
<dbReference type="EC" id="6.5.1.1" evidence="2"/>
<reference evidence="2" key="1">
    <citation type="submission" date="2020-02" db="EMBL/GenBank/DDBJ databases">
        <authorList>
            <person name="Meier V. D."/>
        </authorList>
    </citation>
    <scope>NUCLEOTIDE SEQUENCE</scope>
    <source>
        <strain evidence="2">AVDCRST_MAG30</strain>
    </source>
</reference>
<accession>A0A6J4SNE6</accession>
<feature type="compositionally biased region" description="Basic and acidic residues" evidence="1">
    <location>
        <begin position="183"/>
        <end position="194"/>
    </location>
</feature>
<feature type="compositionally biased region" description="Basic and acidic residues" evidence="1">
    <location>
        <begin position="281"/>
        <end position="297"/>
    </location>
</feature>
<organism evidence="2">
    <name type="scientific">uncultured Solirubrobacteraceae bacterium</name>
    <dbReference type="NCBI Taxonomy" id="1162706"/>
    <lineage>
        <taxon>Bacteria</taxon>
        <taxon>Bacillati</taxon>
        <taxon>Actinomycetota</taxon>
        <taxon>Thermoleophilia</taxon>
        <taxon>Solirubrobacterales</taxon>
        <taxon>Solirubrobacteraceae</taxon>
        <taxon>environmental samples</taxon>
    </lineage>
</organism>
<protein>
    <submittedName>
        <fullName evidence="2">DNA_ligase_IV_Ku-like</fullName>
        <ecNumber evidence="2">6.5.1.1</ecNumber>
    </submittedName>
</protein>